<dbReference type="GO" id="GO:0033567">
    <property type="term" value="P:DNA replication, Okazaki fragment processing"/>
    <property type="evidence" value="ECO:0007669"/>
    <property type="project" value="InterPro"/>
</dbReference>
<dbReference type="InterPro" id="IPR036279">
    <property type="entry name" value="5-3_exonuclease_C_sf"/>
</dbReference>
<dbReference type="Pfam" id="PF02739">
    <property type="entry name" value="5_3_exonuc_N"/>
    <property type="match status" value="1"/>
</dbReference>
<comment type="caution">
    <text evidence="5">The sequence shown here is derived from an EMBL/GenBank/DDBJ whole genome shotgun (WGS) entry which is preliminary data.</text>
</comment>
<dbReference type="PANTHER" id="PTHR42646:SF2">
    <property type="entry name" value="5'-3' EXONUCLEASE FAMILY PROTEIN"/>
    <property type="match status" value="1"/>
</dbReference>
<dbReference type="SMART" id="SM00475">
    <property type="entry name" value="53EXOc"/>
    <property type="match status" value="1"/>
</dbReference>
<keyword evidence="1" id="KW-0540">Nuclease</keyword>
<dbReference type="Gene3D" id="1.10.150.20">
    <property type="entry name" value="5' to 3' exonuclease, C-terminal subdomain"/>
    <property type="match status" value="1"/>
</dbReference>
<dbReference type="AlphaFoldDB" id="A0A1F5FWS4"/>
<dbReference type="CDD" id="cd09859">
    <property type="entry name" value="PIN_53EXO"/>
    <property type="match status" value="1"/>
</dbReference>
<dbReference type="SUPFAM" id="SSF47807">
    <property type="entry name" value="5' to 3' exonuclease, C-terminal subdomain"/>
    <property type="match status" value="1"/>
</dbReference>
<dbReference type="PANTHER" id="PTHR42646">
    <property type="entry name" value="FLAP ENDONUCLEASE XNI"/>
    <property type="match status" value="1"/>
</dbReference>
<proteinExistence type="predicted"/>
<keyword evidence="2" id="KW-0378">Hydrolase</keyword>
<feature type="domain" description="5'-3' exonuclease" evidence="4">
    <location>
        <begin position="2"/>
        <end position="266"/>
    </location>
</feature>
<dbReference type="InterPro" id="IPR020046">
    <property type="entry name" value="5-3_exonucl_a-hlix_arch_N"/>
</dbReference>
<dbReference type="InterPro" id="IPR002421">
    <property type="entry name" value="5-3_exonuclease"/>
</dbReference>
<dbReference type="GO" id="GO:0003677">
    <property type="term" value="F:DNA binding"/>
    <property type="evidence" value="ECO:0007669"/>
    <property type="project" value="UniProtKB-KW"/>
</dbReference>
<dbReference type="InterPro" id="IPR038969">
    <property type="entry name" value="FEN"/>
</dbReference>
<name>A0A1F5FWS4_9BACT</name>
<evidence type="ECO:0000256" key="1">
    <source>
        <dbReference type="ARBA" id="ARBA00022722"/>
    </source>
</evidence>
<dbReference type="Proteomes" id="UP000179237">
    <property type="component" value="Unassembled WGS sequence"/>
</dbReference>
<accession>A0A1F5FWS4</accession>
<evidence type="ECO:0000313" key="5">
    <source>
        <dbReference type="EMBL" id="OGD84063.1"/>
    </source>
</evidence>
<dbReference type="FunFam" id="1.10.150.20:FF:000003">
    <property type="entry name" value="DNA polymerase I"/>
    <property type="match status" value="1"/>
</dbReference>
<sequence length="303" mass="34459">MKKLVLIDGNSLLYRAFHAYPPFTTPKGELVGAVYGFTTLLLSVIEKLSPTHVVVAWDVKGPTFRKKEFDDYKAHRAPMDESLVSQIDRTKEIVEAFNIPQFGIEGYEADDIIGTLSRVAINDKEEEQIIIVTGDRDALQLIEGKKVVVYLPIQNKYSQSVVFDEDKVMEVYGMSPKQIIDLKGLMGDASDNIPGVKGVGKVTATKLIKEFGSIENIYRQIDDKNIAPRTKKLLEEDKEMAIKSRFLTEIQKEVPMDFDWEKCLMSDYDKNKVIKLFEELNFKSLINKLPEVGNEKEIIDIFI</sequence>
<evidence type="ECO:0000313" key="6">
    <source>
        <dbReference type="Proteomes" id="UP000179237"/>
    </source>
</evidence>
<dbReference type="SUPFAM" id="SSF88723">
    <property type="entry name" value="PIN domain-like"/>
    <property type="match status" value="1"/>
</dbReference>
<evidence type="ECO:0000256" key="2">
    <source>
        <dbReference type="ARBA" id="ARBA00022801"/>
    </source>
</evidence>
<dbReference type="InterPro" id="IPR008918">
    <property type="entry name" value="HhH2"/>
</dbReference>
<dbReference type="CDD" id="cd09898">
    <property type="entry name" value="H3TH_53EXO"/>
    <property type="match status" value="1"/>
</dbReference>
<keyword evidence="3" id="KW-0238">DNA-binding</keyword>
<dbReference type="Pfam" id="PF01367">
    <property type="entry name" value="5_3_exonuc"/>
    <property type="match status" value="1"/>
</dbReference>
<gene>
    <name evidence="5" type="ORF">A2572_04050</name>
</gene>
<dbReference type="EMBL" id="MFAQ01000003">
    <property type="protein sequence ID" value="OGD84063.1"/>
    <property type="molecule type" value="Genomic_DNA"/>
</dbReference>
<dbReference type="SMART" id="SM00279">
    <property type="entry name" value="HhH2"/>
    <property type="match status" value="1"/>
</dbReference>
<dbReference type="GO" id="GO:0008409">
    <property type="term" value="F:5'-3' exonuclease activity"/>
    <property type="evidence" value="ECO:0007669"/>
    <property type="project" value="InterPro"/>
</dbReference>
<organism evidence="5 6">
    <name type="scientific">Candidatus Collierbacteria bacterium RIFOXYD1_FULL_40_9</name>
    <dbReference type="NCBI Taxonomy" id="1817731"/>
    <lineage>
        <taxon>Bacteria</taxon>
        <taxon>Candidatus Collieribacteriota</taxon>
    </lineage>
</organism>
<reference evidence="5 6" key="1">
    <citation type="journal article" date="2016" name="Nat. Commun.">
        <title>Thousands of microbial genomes shed light on interconnected biogeochemical processes in an aquifer system.</title>
        <authorList>
            <person name="Anantharaman K."/>
            <person name="Brown C.T."/>
            <person name="Hug L.A."/>
            <person name="Sharon I."/>
            <person name="Castelle C.J."/>
            <person name="Probst A.J."/>
            <person name="Thomas B.C."/>
            <person name="Singh A."/>
            <person name="Wilkins M.J."/>
            <person name="Karaoz U."/>
            <person name="Brodie E.L."/>
            <person name="Williams K.H."/>
            <person name="Hubbard S.S."/>
            <person name="Banfield J.F."/>
        </authorList>
    </citation>
    <scope>NUCLEOTIDE SEQUENCE [LARGE SCALE GENOMIC DNA]</scope>
</reference>
<evidence type="ECO:0000259" key="4">
    <source>
        <dbReference type="SMART" id="SM00475"/>
    </source>
</evidence>
<dbReference type="Gene3D" id="3.40.50.1010">
    <property type="entry name" value="5'-nuclease"/>
    <property type="match status" value="1"/>
</dbReference>
<evidence type="ECO:0000256" key="3">
    <source>
        <dbReference type="ARBA" id="ARBA00023125"/>
    </source>
</evidence>
<protein>
    <recommendedName>
        <fullName evidence="4">5'-3' exonuclease domain-containing protein</fullName>
    </recommendedName>
</protein>
<dbReference type="InterPro" id="IPR029060">
    <property type="entry name" value="PIN-like_dom_sf"/>
</dbReference>
<dbReference type="InterPro" id="IPR020045">
    <property type="entry name" value="DNA_polI_H3TH"/>
</dbReference>
<dbReference type="GO" id="GO:0017108">
    <property type="term" value="F:5'-flap endonuclease activity"/>
    <property type="evidence" value="ECO:0007669"/>
    <property type="project" value="InterPro"/>
</dbReference>